<evidence type="ECO:0000313" key="2">
    <source>
        <dbReference type="Proteomes" id="UP001458880"/>
    </source>
</evidence>
<dbReference type="EMBL" id="JASPKY010000259">
    <property type="protein sequence ID" value="KAK9712679.1"/>
    <property type="molecule type" value="Genomic_DNA"/>
</dbReference>
<reference evidence="1 2" key="1">
    <citation type="journal article" date="2024" name="BMC Genomics">
        <title>De novo assembly and annotation of Popillia japonica's genome with initial clues to its potential as an invasive pest.</title>
        <authorList>
            <person name="Cucini C."/>
            <person name="Boschi S."/>
            <person name="Funari R."/>
            <person name="Cardaioli E."/>
            <person name="Iannotti N."/>
            <person name="Marturano G."/>
            <person name="Paoli F."/>
            <person name="Bruttini M."/>
            <person name="Carapelli A."/>
            <person name="Frati F."/>
            <person name="Nardi F."/>
        </authorList>
    </citation>
    <scope>NUCLEOTIDE SEQUENCE [LARGE SCALE GENOMIC DNA]</scope>
    <source>
        <strain evidence="1">DMR45628</strain>
    </source>
</reference>
<protein>
    <recommendedName>
        <fullName evidence="3">DDE-1 domain-containing protein</fullName>
    </recommendedName>
</protein>
<accession>A0AAW1K487</accession>
<keyword evidence="2" id="KW-1185">Reference proteome</keyword>
<sequence>MNMVAKTYFRKCRANTFQILLCLPPHTTHYLQPLDRSFFKSLKGSFYQACDTWVKSNVEGRISWLQFGRLIGVAWGKSATVQNAASGFKATGTYPLDPQNIPDYAYGCTDVGTSEAPAEVSCQEEGVFSPQPSTSHIAELAELPSAQTIHNVCITSKITPGKALDIVSPLPPAAVLEVREKLRKSQKF</sequence>
<comment type="caution">
    <text evidence="1">The sequence shown here is derived from an EMBL/GenBank/DDBJ whole genome shotgun (WGS) entry which is preliminary data.</text>
</comment>
<dbReference type="Proteomes" id="UP001458880">
    <property type="component" value="Unassembled WGS sequence"/>
</dbReference>
<name>A0AAW1K487_POPJA</name>
<evidence type="ECO:0008006" key="3">
    <source>
        <dbReference type="Google" id="ProtNLM"/>
    </source>
</evidence>
<organism evidence="1 2">
    <name type="scientific">Popillia japonica</name>
    <name type="common">Japanese beetle</name>
    <dbReference type="NCBI Taxonomy" id="7064"/>
    <lineage>
        <taxon>Eukaryota</taxon>
        <taxon>Metazoa</taxon>
        <taxon>Ecdysozoa</taxon>
        <taxon>Arthropoda</taxon>
        <taxon>Hexapoda</taxon>
        <taxon>Insecta</taxon>
        <taxon>Pterygota</taxon>
        <taxon>Neoptera</taxon>
        <taxon>Endopterygota</taxon>
        <taxon>Coleoptera</taxon>
        <taxon>Polyphaga</taxon>
        <taxon>Scarabaeiformia</taxon>
        <taxon>Scarabaeidae</taxon>
        <taxon>Rutelinae</taxon>
        <taxon>Popillia</taxon>
    </lineage>
</organism>
<gene>
    <name evidence="1" type="ORF">QE152_g24760</name>
</gene>
<evidence type="ECO:0000313" key="1">
    <source>
        <dbReference type="EMBL" id="KAK9712679.1"/>
    </source>
</evidence>
<dbReference type="AlphaFoldDB" id="A0AAW1K487"/>
<proteinExistence type="predicted"/>